<dbReference type="PANTHER" id="PTHR46268:SF6">
    <property type="entry name" value="UNIVERSAL STRESS PROTEIN UP12"/>
    <property type="match status" value="1"/>
</dbReference>
<accession>A0A212TKZ6</accession>
<dbReference type="Gene3D" id="3.40.50.12370">
    <property type="match status" value="1"/>
</dbReference>
<dbReference type="InterPro" id="IPR006016">
    <property type="entry name" value="UspA"/>
</dbReference>
<dbReference type="RefSeq" id="WP_088842892.1">
    <property type="nucleotide sequence ID" value="NZ_FYEW01000001.1"/>
</dbReference>
<dbReference type="PANTHER" id="PTHR46268">
    <property type="entry name" value="STRESS RESPONSE PROTEIN NHAX"/>
    <property type="match status" value="1"/>
</dbReference>
<dbReference type="CDD" id="cd00293">
    <property type="entry name" value="USP-like"/>
    <property type="match status" value="1"/>
</dbReference>
<comment type="similarity">
    <text evidence="1">Belongs to the universal stress protein A family.</text>
</comment>
<feature type="domain" description="UspA" evidence="2">
    <location>
        <begin position="3"/>
        <end position="137"/>
    </location>
</feature>
<dbReference type="AlphaFoldDB" id="A0A212TKZ6"/>
<organism evidence="3 4">
    <name type="scientific">Hymenobacter gelipurpurascens</name>
    <dbReference type="NCBI Taxonomy" id="89968"/>
    <lineage>
        <taxon>Bacteria</taxon>
        <taxon>Pseudomonadati</taxon>
        <taxon>Bacteroidota</taxon>
        <taxon>Cytophagia</taxon>
        <taxon>Cytophagales</taxon>
        <taxon>Hymenobacteraceae</taxon>
        <taxon>Hymenobacter</taxon>
    </lineage>
</organism>
<evidence type="ECO:0000259" key="2">
    <source>
        <dbReference type="Pfam" id="PF00582"/>
    </source>
</evidence>
<dbReference type="Proteomes" id="UP000198131">
    <property type="component" value="Unassembled WGS sequence"/>
</dbReference>
<proteinExistence type="inferred from homology"/>
<gene>
    <name evidence="3" type="ORF">SAMN06265337_1640</name>
</gene>
<dbReference type="EMBL" id="FYEW01000001">
    <property type="protein sequence ID" value="SNC66526.1"/>
    <property type="molecule type" value="Genomic_DNA"/>
</dbReference>
<evidence type="ECO:0000313" key="4">
    <source>
        <dbReference type="Proteomes" id="UP000198131"/>
    </source>
</evidence>
<keyword evidence="4" id="KW-1185">Reference proteome</keyword>
<protein>
    <submittedName>
        <fullName evidence="3">Nucleotide-binding universal stress protein, UspA family</fullName>
    </submittedName>
</protein>
<reference evidence="4" key="1">
    <citation type="submission" date="2017-06" db="EMBL/GenBank/DDBJ databases">
        <authorList>
            <person name="Varghese N."/>
            <person name="Submissions S."/>
        </authorList>
    </citation>
    <scope>NUCLEOTIDE SEQUENCE [LARGE SCALE GENOMIC DNA]</scope>
    <source>
        <strain evidence="4">DSM 11116</strain>
    </source>
</reference>
<name>A0A212TKZ6_9BACT</name>
<dbReference type="SUPFAM" id="SSF52402">
    <property type="entry name" value="Adenine nucleotide alpha hydrolases-like"/>
    <property type="match status" value="2"/>
</dbReference>
<sequence length="285" mass="30977">MTPSVVVLTNLSATAERAARYAAILAAPLHLPLALLHLYHDPVLDPELVTVTVSQAYRNQAETMGALQELAARLPTPAAITVSVQPLTQAVEDAIDQYKAGLLAMGLSTEYDLLDHVLHNQALPILRATPQPLLLVPEAAEASWLPRRISLALDADPFTLSEPSRRLLPLLHSWSADFTVVHTAAPHEKEAFRGQRALAQAHLNALLPAGKPAELYEEYDLAPGPGILHALEDTQADMLVLIARPHSFLGHLFHRSVTSQVLRQCQVPVLLLPAKEQSGWMPALS</sequence>
<dbReference type="OrthoDB" id="871451at2"/>
<evidence type="ECO:0000313" key="3">
    <source>
        <dbReference type="EMBL" id="SNC66526.1"/>
    </source>
</evidence>
<feature type="domain" description="UspA" evidence="2">
    <location>
        <begin position="182"/>
        <end position="272"/>
    </location>
</feature>
<evidence type="ECO:0000256" key="1">
    <source>
        <dbReference type="ARBA" id="ARBA00008791"/>
    </source>
</evidence>
<dbReference type="Pfam" id="PF00582">
    <property type="entry name" value="Usp"/>
    <property type="match status" value="2"/>
</dbReference>